<evidence type="ECO:0000256" key="5">
    <source>
        <dbReference type="ARBA" id="ARBA00023136"/>
    </source>
</evidence>
<reference evidence="7" key="2">
    <citation type="submission" date="2020-06" db="EMBL/GenBank/DDBJ databases">
        <title>Helianthus annuus Genome sequencing and assembly Release 2.</title>
        <authorList>
            <person name="Gouzy J."/>
            <person name="Langlade N."/>
            <person name="Munos S."/>
        </authorList>
    </citation>
    <scope>NUCLEOTIDE SEQUENCE</scope>
    <source>
        <tissue evidence="7">Leaves</tissue>
    </source>
</reference>
<name>A0A9K3JMM6_HELAN</name>
<dbReference type="Gramene" id="mRNA:HanXRQr2_Chr02g0066011">
    <property type="protein sequence ID" value="CDS:HanXRQr2_Chr02g0066011.1"/>
    <property type="gene ID" value="HanXRQr2_Chr02g0066011"/>
</dbReference>
<sequence length="89" mass="10319">MFQYFFIPSIFPYLPLFPIGRIPGSVLSVALMVVFNILTLDEAVKSMDPLFFCILFGIMFLTIYLEKAKLFKYLGNFLLYKCSSVAFYM</sequence>
<keyword evidence="2" id="KW-1003">Cell membrane</keyword>
<evidence type="ECO:0000256" key="2">
    <source>
        <dbReference type="ARBA" id="ARBA00022475"/>
    </source>
</evidence>
<evidence type="ECO:0000256" key="6">
    <source>
        <dbReference type="SAM" id="Phobius"/>
    </source>
</evidence>
<dbReference type="PANTHER" id="PTHR43302:SF5">
    <property type="entry name" value="TRANSPORTER ARSB-RELATED"/>
    <property type="match status" value="1"/>
</dbReference>
<evidence type="ECO:0000256" key="4">
    <source>
        <dbReference type="ARBA" id="ARBA00022989"/>
    </source>
</evidence>
<comment type="subcellular location">
    <subcellularLocation>
        <location evidence="1">Cell membrane</location>
        <topology evidence="1">Multi-pass membrane protein</topology>
    </subcellularLocation>
</comment>
<evidence type="ECO:0000313" key="8">
    <source>
        <dbReference type="Proteomes" id="UP000215914"/>
    </source>
</evidence>
<reference evidence="7" key="1">
    <citation type="journal article" date="2017" name="Nature">
        <title>The sunflower genome provides insights into oil metabolism, flowering and Asterid evolution.</title>
        <authorList>
            <person name="Badouin H."/>
            <person name="Gouzy J."/>
            <person name="Grassa C.J."/>
            <person name="Murat F."/>
            <person name="Staton S.E."/>
            <person name="Cottret L."/>
            <person name="Lelandais-Briere C."/>
            <person name="Owens G.L."/>
            <person name="Carrere S."/>
            <person name="Mayjonade B."/>
            <person name="Legrand L."/>
            <person name="Gill N."/>
            <person name="Kane N.C."/>
            <person name="Bowers J.E."/>
            <person name="Hubner S."/>
            <person name="Bellec A."/>
            <person name="Berard A."/>
            <person name="Berges H."/>
            <person name="Blanchet N."/>
            <person name="Boniface M.C."/>
            <person name="Brunel D."/>
            <person name="Catrice O."/>
            <person name="Chaidir N."/>
            <person name="Claudel C."/>
            <person name="Donnadieu C."/>
            <person name="Faraut T."/>
            <person name="Fievet G."/>
            <person name="Helmstetter N."/>
            <person name="King M."/>
            <person name="Knapp S.J."/>
            <person name="Lai Z."/>
            <person name="Le Paslier M.C."/>
            <person name="Lippi Y."/>
            <person name="Lorenzon L."/>
            <person name="Mandel J.R."/>
            <person name="Marage G."/>
            <person name="Marchand G."/>
            <person name="Marquand E."/>
            <person name="Bret-Mestries E."/>
            <person name="Morien E."/>
            <person name="Nambeesan S."/>
            <person name="Nguyen T."/>
            <person name="Pegot-Espagnet P."/>
            <person name="Pouilly N."/>
            <person name="Raftis F."/>
            <person name="Sallet E."/>
            <person name="Schiex T."/>
            <person name="Thomas J."/>
            <person name="Vandecasteele C."/>
            <person name="Vares D."/>
            <person name="Vear F."/>
            <person name="Vautrin S."/>
            <person name="Crespi M."/>
            <person name="Mangin B."/>
            <person name="Burke J.M."/>
            <person name="Salse J."/>
            <person name="Munos S."/>
            <person name="Vincourt P."/>
            <person name="Rieseberg L.H."/>
            <person name="Langlade N.B."/>
        </authorList>
    </citation>
    <scope>NUCLEOTIDE SEQUENCE</scope>
    <source>
        <tissue evidence="7">Leaves</tissue>
    </source>
</reference>
<keyword evidence="4 6" id="KW-1133">Transmembrane helix</keyword>
<feature type="transmembrane region" description="Helical" evidence="6">
    <location>
        <begin position="12"/>
        <end position="37"/>
    </location>
</feature>
<dbReference type="EMBL" id="MNCJ02000317">
    <property type="protein sequence ID" value="KAF5818501.1"/>
    <property type="molecule type" value="Genomic_DNA"/>
</dbReference>
<keyword evidence="5 6" id="KW-0472">Membrane</keyword>
<dbReference type="GO" id="GO:0005886">
    <property type="term" value="C:plasma membrane"/>
    <property type="evidence" value="ECO:0007669"/>
    <property type="project" value="UniProtKB-SubCell"/>
</dbReference>
<gene>
    <name evidence="7" type="ORF">HanXRQr2_Chr02g0066011</name>
</gene>
<accession>A0A9K3JMM6</accession>
<dbReference type="PANTHER" id="PTHR43302">
    <property type="entry name" value="TRANSPORTER ARSB-RELATED"/>
    <property type="match status" value="1"/>
</dbReference>
<dbReference type="AlphaFoldDB" id="A0A9K3JMM6"/>
<comment type="caution">
    <text evidence="7">The sequence shown here is derived from an EMBL/GenBank/DDBJ whole genome shotgun (WGS) entry which is preliminary data.</text>
</comment>
<feature type="transmembrane region" description="Helical" evidence="6">
    <location>
        <begin position="49"/>
        <end position="65"/>
    </location>
</feature>
<keyword evidence="3 6" id="KW-0812">Transmembrane</keyword>
<keyword evidence="8" id="KW-1185">Reference proteome</keyword>
<dbReference type="Proteomes" id="UP000215914">
    <property type="component" value="Unassembled WGS sequence"/>
</dbReference>
<proteinExistence type="predicted"/>
<organism evidence="7 8">
    <name type="scientific">Helianthus annuus</name>
    <name type="common">Common sunflower</name>
    <dbReference type="NCBI Taxonomy" id="4232"/>
    <lineage>
        <taxon>Eukaryota</taxon>
        <taxon>Viridiplantae</taxon>
        <taxon>Streptophyta</taxon>
        <taxon>Embryophyta</taxon>
        <taxon>Tracheophyta</taxon>
        <taxon>Spermatophyta</taxon>
        <taxon>Magnoliopsida</taxon>
        <taxon>eudicotyledons</taxon>
        <taxon>Gunneridae</taxon>
        <taxon>Pentapetalae</taxon>
        <taxon>asterids</taxon>
        <taxon>campanulids</taxon>
        <taxon>Asterales</taxon>
        <taxon>Asteraceae</taxon>
        <taxon>Asteroideae</taxon>
        <taxon>Heliantheae alliance</taxon>
        <taxon>Heliantheae</taxon>
        <taxon>Helianthus</taxon>
    </lineage>
</organism>
<evidence type="ECO:0000256" key="3">
    <source>
        <dbReference type="ARBA" id="ARBA00022692"/>
    </source>
</evidence>
<evidence type="ECO:0000256" key="1">
    <source>
        <dbReference type="ARBA" id="ARBA00004651"/>
    </source>
</evidence>
<evidence type="ECO:0000313" key="7">
    <source>
        <dbReference type="EMBL" id="KAF5818501.1"/>
    </source>
</evidence>
<protein>
    <submittedName>
        <fullName evidence="7">Uncharacterized protein</fullName>
    </submittedName>
</protein>